<reference evidence="2 3" key="1">
    <citation type="journal article" date="2018" name="BMC Genomics">
        <title>Comparative genome analyses reveal sequence features reflecting distinct modes of host-adaptation between dicot and monocot powdery mildew.</title>
        <authorList>
            <person name="Wu Y."/>
            <person name="Ma X."/>
            <person name="Pan Z."/>
            <person name="Kale S.D."/>
            <person name="Song Y."/>
            <person name="King H."/>
            <person name="Zhang Q."/>
            <person name="Presley C."/>
            <person name="Deng X."/>
            <person name="Wei C.I."/>
            <person name="Xiao S."/>
        </authorList>
    </citation>
    <scope>NUCLEOTIDE SEQUENCE [LARGE SCALE GENOMIC DNA]</scope>
    <source>
        <strain evidence="2">UMSG1</strain>
    </source>
</reference>
<evidence type="ECO:0000313" key="2">
    <source>
        <dbReference type="EMBL" id="RKF74650.1"/>
    </source>
</evidence>
<dbReference type="Pfam" id="PF04032">
    <property type="entry name" value="Rpr2"/>
    <property type="match status" value="1"/>
</dbReference>
<feature type="region of interest" description="Disordered" evidence="1">
    <location>
        <begin position="111"/>
        <end position="157"/>
    </location>
</feature>
<dbReference type="GO" id="GO:0008033">
    <property type="term" value="P:tRNA processing"/>
    <property type="evidence" value="ECO:0007669"/>
    <property type="project" value="TreeGrafter"/>
</dbReference>
<dbReference type="PANTHER" id="PTHR14742">
    <property type="entry name" value="RIBONUCLEASE P SUBUNIT P21"/>
    <property type="match status" value="1"/>
</dbReference>
<evidence type="ECO:0000313" key="3">
    <source>
        <dbReference type="Proteomes" id="UP000285326"/>
    </source>
</evidence>
<dbReference type="EMBL" id="MCBS01023853">
    <property type="protein sequence ID" value="RKF74650.1"/>
    <property type="molecule type" value="Genomic_DNA"/>
</dbReference>
<dbReference type="AlphaFoldDB" id="A0A420IJB9"/>
<dbReference type="Proteomes" id="UP000285326">
    <property type="component" value="Unassembled WGS sequence"/>
</dbReference>
<dbReference type="GO" id="GO:0005655">
    <property type="term" value="C:nucleolar ribonuclease P complex"/>
    <property type="evidence" value="ECO:0007669"/>
    <property type="project" value="TreeGrafter"/>
</dbReference>
<protein>
    <submittedName>
        <fullName evidence="2">Putative rnase p rpr2 rpp21 snm1 subunit domain-containing protein</fullName>
    </submittedName>
</protein>
<evidence type="ECO:0000256" key="1">
    <source>
        <dbReference type="SAM" id="MobiDB-lite"/>
    </source>
</evidence>
<dbReference type="InterPro" id="IPR007175">
    <property type="entry name" value="Rpr2/Snm1/Rpp21"/>
</dbReference>
<name>A0A420IJB9_9PEZI</name>
<dbReference type="PANTHER" id="PTHR14742:SF3">
    <property type="entry name" value="RIBONUCLEASE MRP PROTEIN SUBUNIT SNM1"/>
    <property type="match status" value="1"/>
</dbReference>
<feature type="compositionally biased region" description="Basic residues" evidence="1">
    <location>
        <begin position="79"/>
        <end position="96"/>
    </location>
</feature>
<accession>A0A420IJB9</accession>
<feature type="region of interest" description="Disordered" evidence="1">
    <location>
        <begin position="76"/>
        <end position="97"/>
    </location>
</feature>
<proteinExistence type="predicted"/>
<sequence>MIAVPSDMSARIRFLNDSAHLLAASAPETSRYLMLKRNALASDNNIDPVETNMSKTCNACGTLMIIGWQGTAYIESRGTGKKMKNSRQRAKKRQRSRTLVYECNTCHRKSRDDLNSSLKTRQKLKSSRCKPIPTMKKPSNHEQEKNSHVALTPTSGIRKVNRKRKNNTLEALIAKKKSSQTSSVDFDLMDFLKKA</sequence>
<gene>
    <name evidence="2" type="ORF">GcM1_238067</name>
</gene>
<comment type="caution">
    <text evidence="2">The sequence shown here is derived from an EMBL/GenBank/DDBJ whole genome shotgun (WGS) entry which is preliminary data.</text>
</comment>
<organism evidence="2 3">
    <name type="scientific">Golovinomyces cichoracearum</name>
    <dbReference type="NCBI Taxonomy" id="62708"/>
    <lineage>
        <taxon>Eukaryota</taxon>
        <taxon>Fungi</taxon>
        <taxon>Dikarya</taxon>
        <taxon>Ascomycota</taxon>
        <taxon>Pezizomycotina</taxon>
        <taxon>Leotiomycetes</taxon>
        <taxon>Erysiphales</taxon>
        <taxon>Erysiphaceae</taxon>
        <taxon>Golovinomyces</taxon>
    </lineage>
</organism>